<dbReference type="VEuPathDB" id="FungiDB:sscle_16g108600"/>
<proteinExistence type="predicted"/>
<accession>A0A1D9QMD6</accession>
<sequence length="63" mass="7174">MAALVLLTASPHHHVIEEPKNWTTLQEWAKNGSTIKFESLVGNPWKQPIYLEADFDMLIVVTN</sequence>
<dbReference type="EMBL" id="CP017829">
    <property type="protein sequence ID" value="APA16090.1"/>
    <property type="molecule type" value="Genomic_DNA"/>
</dbReference>
<dbReference type="Proteomes" id="UP000177798">
    <property type="component" value="Chromosome 16"/>
</dbReference>
<reference evidence="2" key="1">
    <citation type="journal article" date="2017" name="Genome Biol. Evol.">
        <title>The complete genome sequence of the phytopathogenic fungus Sclerotinia sclerotiorum reveals insights into the genome architecture of broad host range pathogens.</title>
        <authorList>
            <person name="Derbyshire M."/>
            <person name="Denton-Giles M."/>
            <person name="Hegedus D."/>
            <person name="Seifbarghy S."/>
            <person name="Rollins J."/>
            <person name="van Kan J."/>
            <person name="Seidl M.F."/>
            <person name="Faino L."/>
            <person name="Mbengue M."/>
            <person name="Navaud O."/>
            <person name="Raffaele S."/>
            <person name="Hammond-Kosack K."/>
            <person name="Heard S."/>
            <person name="Oliver R."/>
        </authorList>
    </citation>
    <scope>NUCLEOTIDE SEQUENCE [LARGE SCALE GENOMIC DNA]</scope>
    <source>
        <strain evidence="2">ATCC 18683 / 1980 / Ss-1</strain>
    </source>
</reference>
<dbReference type="KEGG" id="ssl:SS1G_10232"/>
<protein>
    <submittedName>
        <fullName evidence="1">Uncharacterized protein</fullName>
    </submittedName>
</protein>
<evidence type="ECO:0000313" key="2">
    <source>
        <dbReference type="Proteomes" id="UP000177798"/>
    </source>
</evidence>
<dbReference type="AlphaFoldDB" id="A0A1D9QMD6"/>
<gene>
    <name evidence="1" type="ORF">sscle_16g108600</name>
</gene>
<evidence type="ECO:0000313" key="1">
    <source>
        <dbReference type="EMBL" id="APA16090.1"/>
    </source>
</evidence>
<dbReference type="RefSeq" id="XP_001588685.1">
    <property type="nucleotide sequence ID" value="XM_001588635.1"/>
</dbReference>
<organism evidence="1 2">
    <name type="scientific">Sclerotinia sclerotiorum (strain ATCC 18683 / 1980 / Ss-1)</name>
    <name type="common">White mold</name>
    <name type="synonym">Whetzelinia sclerotiorum</name>
    <dbReference type="NCBI Taxonomy" id="665079"/>
    <lineage>
        <taxon>Eukaryota</taxon>
        <taxon>Fungi</taxon>
        <taxon>Dikarya</taxon>
        <taxon>Ascomycota</taxon>
        <taxon>Pezizomycotina</taxon>
        <taxon>Leotiomycetes</taxon>
        <taxon>Helotiales</taxon>
        <taxon>Sclerotiniaceae</taxon>
        <taxon>Sclerotinia</taxon>
    </lineage>
</organism>
<name>A0A1D9QMD6_SCLS1</name>